<protein>
    <recommendedName>
        <fullName evidence="3 12">Beta-glucosidase</fullName>
        <ecNumber evidence="3 12">3.2.1.21</ecNumber>
    </recommendedName>
</protein>
<dbReference type="GO" id="GO:0008422">
    <property type="term" value="F:beta-glucosidase activity"/>
    <property type="evidence" value="ECO:0007669"/>
    <property type="project" value="UniProtKB-EC"/>
</dbReference>
<dbReference type="PANTHER" id="PTHR10353:SF36">
    <property type="entry name" value="LP05116P"/>
    <property type="match status" value="1"/>
</dbReference>
<feature type="binding site" evidence="10">
    <location>
        <position position="146"/>
    </location>
    <ligand>
        <name>substrate</name>
    </ligand>
</feature>
<feature type="active site" description="Proton donor" evidence="9">
    <location>
        <position position="191"/>
    </location>
</feature>
<keyword evidence="14" id="KW-1185">Reference proteome</keyword>
<feature type="binding site" evidence="10">
    <location>
        <position position="319"/>
    </location>
    <ligand>
        <name>substrate</name>
    </ligand>
</feature>
<name>A0A840TQN0_9BACT</name>
<evidence type="ECO:0000256" key="10">
    <source>
        <dbReference type="PIRSR" id="PIRSR617736-2"/>
    </source>
</evidence>
<evidence type="ECO:0000313" key="13">
    <source>
        <dbReference type="EMBL" id="MBB5285634.1"/>
    </source>
</evidence>
<evidence type="ECO:0000256" key="6">
    <source>
        <dbReference type="ARBA" id="ARBA00023277"/>
    </source>
</evidence>
<evidence type="ECO:0000256" key="4">
    <source>
        <dbReference type="ARBA" id="ARBA00022801"/>
    </source>
</evidence>
<dbReference type="InterPro" id="IPR017853">
    <property type="entry name" value="GH"/>
</dbReference>
<dbReference type="SUPFAM" id="SSF51445">
    <property type="entry name" value="(Trans)glycosidases"/>
    <property type="match status" value="1"/>
</dbReference>
<evidence type="ECO:0000256" key="1">
    <source>
        <dbReference type="ARBA" id="ARBA00000448"/>
    </source>
</evidence>
<evidence type="ECO:0000256" key="2">
    <source>
        <dbReference type="ARBA" id="ARBA00010838"/>
    </source>
</evidence>
<feature type="binding site" evidence="10">
    <location>
        <position position="45"/>
    </location>
    <ligand>
        <name>substrate</name>
    </ligand>
</feature>
<keyword evidence="6" id="KW-0119">Carbohydrate metabolism</keyword>
<comment type="caution">
    <text evidence="13">The sequence shown here is derived from an EMBL/GenBank/DDBJ whole genome shotgun (WGS) entry which is preliminary data.</text>
</comment>
<comment type="catalytic activity">
    <reaction evidence="1 12">
        <text>Hydrolysis of terminal, non-reducing beta-D-glucosyl residues with release of beta-D-glucose.</text>
        <dbReference type="EC" id="3.2.1.21"/>
    </reaction>
</comment>
<dbReference type="InterPro" id="IPR018120">
    <property type="entry name" value="Glyco_hydro_1_AS"/>
</dbReference>
<dbReference type="InterPro" id="IPR033132">
    <property type="entry name" value="GH_1_N_CS"/>
</dbReference>
<feature type="binding site" evidence="10">
    <location>
        <position position="190"/>
    </location>
    <ligand>
        <name>substrate</name>
    </ligand>
</feature>
<accession>A0A840TQN0</accession>
<dbReference type="RefSeq" id="WP_184175999.1">
    <property type="nucleotide sequence ID" value="NZ_JACHGF010000006.1"/>
</dbReference>
<dbReference type="PROSITE" id="PS00572">
    <property type="entry name" value="GLYCOSYL_HYDROL_F1_1"/>
    <property type="match status" value="1"/>
</dbReference>
<evidence type="ECO:0000256" key="9">
    <source>
        <dbReference type="PIRSR" id="PIRSR617736-1"/>
    </source>
</evidence>
<reference evidence="13 14" key="1">
    <citation type="submission" date="2020-08" db="EMBL/GenBank/DDBJ databases">
        <title>Genomic Encyclopedia of Type Strains, Phase IV (KMG-IV): sequencing the most valuable type-strain genomes for metagenomic binning, comparative biology and taxonomic classification.</title>
        <authorList>
            <person name="Goeker M."/>
        </authorList>
    </citation>
    <scope>NUCLEOTIDE SEQUENCE [LARGE SCALE GENOMIC DNA]</scope>
    <source>
        <strain evidence="13 14">DSM 105074</strain>
    </source>
</reference>
<dbReference type="Proteomes" id="UP000557307">
    <property type="component" value="Unassembled WGS sequence"/>
</dbReference>
<evidence type="ECO:0000256" key="11">
    <source>
        <dbReference type="PROSITE-ProRule" id="PRU10055"/>
    </source>
</evidence>
<sequence length="468" mass="53243">MKNLDFLANAPLAQPPAPGFAPEEAFTKADFGQTFRWGTATAAFQVEGAVREDGRGPSIWDTFTHTRGKIKQNHHADLACDFYHRYASDLELLRSLNFNQFRFSISWSRVLPAGRGAVNQAGLDYYHRVIDTCLELGIEPWITLYHWDLPQALQNLGGWKNRDVVGWFADYVALCTQAFGDKVKNWIILNEPMAVAALGHVTGLHAPGQRGLYHFLPVVHHLALCQAEGGRVVRQNVPDAYVGTTFSCSQVEPYTLRYKDLQAARRADALLNRLFIEPSLGLGYPTDAFPYLTQIEKYLRPGDDERLAFDFDFVGLQNYFRVVVKHSYLTPGLWAREVPARERQVPLTDMGWEVAPDGLYHILKQFGKYPGVREIIVSENGAAFADEVQNGRVHDGQRIDFFQKYLASVLRAKREGVNVGGYLVWSFLDNFEWAEGYRPRFGLVYVDYPTQQRIVKDSGYWFADFLKE</sequence>
<keyword evidence="8" id="KW-0624">Polysaccharide degradation</keyword>
<organism evidence="13 14">
    <name type="scientific">Rhabdobacter roseus</name>
    <dbReference type="NCBI Taxonomy" id="1655419"/>
    <lineage>
        <taxon>Bacteria</taxon>
        <taxon>Pseudomonadati</taxon>
        <taxon>Bacteroidota</taxon>
        <taxon>Cytophagia</taxon>
        <taxon>Cytophagales</taxon>
        <taxon>Cytophagaceae</taxon>
        <taxon>Rhabdobacter</taxon>
    </lineage>
</organism>
<dbReference type="GO" id="GO:0005829">
    <property type="term" value="C:cytosol"/>
    <property type="evidence" value="ECO:0007669"/>
    <property type="project" value="TreeGrafter"/>
</dbReference>
<dbReference type="Gene3D" id="3.20.20.80">
    <property type="entry name" value="Glycosidases"/>
    <property type="match status" value="1"/>
</dbReference>
<feature type="binding site" evidence="10">
    <location>
        <position position="425"/>
    </location>
    <ligand>
        <name>substrate</name>
    </ligand>
</feature>
<evidence type="ECO:0000256" key="3">
    <source>
        <dbReference type="ARBA" id="ARBA00012744"/>
    </source>
</evidence>
<dbReference type="InterPro" id="IPR017736">
    <property type="entry name" value="Glyco_hydro_1_beta-glucosidase"/>
</dbReference>
<dbReference type="PRINTS" id="PR00131">
    <property type="entry name" value="GLHYDRLASE1"/>
</dbReference>
<dbReference type="AlphaFoldDB" id="A0A840TQN0"/>
<dbReference type="InterPro" id="IPR001360">
    <property type="entry name" value="Glyco_hydro_1"/>
</dbReference>
<keyword evidence="7 12" id="KW-0326">Glycosidase</keyword>
<dbReference type="PROSITE" id="PS00653">
    <property type="entry name" value="GLYCOSYL_HYDROL_F1_2"/>
    <property type="match status" value="1"/>
</dbReference>
<evidence type="ECO:0000256" key="12">
    <source>
        <dbReference type="RuleBase" id="RU361175"/>
    </source>
</evidence>
<keyword evidence="5" id="KW-0136">Cellulose degradation</keyword>
<dbReference type="EC" id="3.2.1.21" evidence="3 12"/>
<proteinExistence type="inferred from homology"/>
<comment type="similarity">
    <text evidence="2 12">Belongs to the glycosyl hydrolase 1 family.</text>
</comment>
<evidence type="ECO:0000313" key="14">
    <source>
        <dbReference type="Proteomes" id="UP000557307"/>
    </source>
</evidence>
<keyword evidence="4 12" id="KW-0378">Hydrolase</keyword>
<dbReference type="PANTHER" id="PTHR10353">
    <property type="entry name" value="GLYCOSYL HYDROLASE"/>
    <property type="match status" value="1"/>
</dbReference>
<evidence type="ECO:0000256" key="8">
    <source>
        <dbReference type="ARBA" id="ARBA00023326"/>
    </source>
</evidence>
<dbReference type="NCBIfam" id="TIGR03356">
    <property type="entry name" value="BGL"/>
    <property type="match status" value="1"/>
</dbReference>
<evidence type="ECO:0000256" key="7">
    <source>
        <dbReference type="ARBA" id="ARBA00023295"/>
    </source>
</evidence>
<dbReference type="EMBL" id="JACHGF010000006">
    <property type="protein sequence ID" value="MBB5285634.1"/>
    <property type="molecule type" value="Genomic_DNA"/>
</dbReference>
<dbReference type="Pfam" id="PF00232">
    <property type="entry name" value="Glyco_hydro_1"/>
    <property type="match status" value="1"/>
</dbReference>
<evidence type="ECO:0000256" key="5">
    <source>
        <dbReference type="ARBA" id="ARBA00023001"/>
    </source>
</evidence>
<feature type="binding site" evidence="10">
    <location>
        <begin position="432"/>
        <end position="433"/>
    </location>
    <ligand>
        <name>substrate</name>
    </ligand>
</feature>
<dbReference type="GO" id="GO:0030245">
    <property type="term" value="P:cellulose catabolic process"/>
    <property type="evidence" value="ECO:0007669"/>
    <property type="project" value="UniProtKB-KW"/>
</dbReference>
<feature type="active site" description="Nucleophile" evidence="9 11">
    <location>
        <position position="379"/>
    </location>
</feature>
<dbReference type="FunFam" id="3.20.20.80:FF:000004">
    <property type="entry name" value="Beta-glucosidase 6-phospho-beta-glucosidase"/>
    <property type="match status" value="1"/>
</dbReference>
<gene>
    <name evidence="13" type="ORF">HNQ92_003794</name>
</gene>